<reference evidence="1 2" key="1">
    <citation type="submission" date="2024-04" db="EMBL/GenBank/DDBJ databases">
        <authorList>
            <consortium name="Genoscope - CEA"/>
            <person name="William W."/>
        </authorList>
    </citation>
    <scope>NUCLEOTIDE SEQUENCE [LARGE SCALE GENOMIC DNA]</scope>
</reference>
<name>A0AAV2HZY3_LYMST</name>
<comment type="caution">
    <text evidence="1">The sequence shown here is derived from an EMBL/GenBank/DDBJ whole genome shotgun (WGS) entry which is preliminary data.</text>
</comment>
<protein>
    <submittedName>
        <fullName evidence="1">Uncharacterized protein</fullName>
    </submittedName>
</protein>
<gene>
    <name evidence="1" type="ORF">GSLYS_00012927001</name>
</gene>
<dbReference type="AlphaFoldDB" id="A0AAV2HZY3"/>
<sequence length="265" mass="30345">MDIGPYRKLEDGDDVDVTCSVDDVSHSLTEEPEAGLENGTDDVTEMEDLLDGKADTDQSDYEKLRTYYEAFVFILRKAESDFKQADDFCCMRQFRALQRIAGSQIPYLTLFQTWATGTTHFRSDVTLENGVTGLLHKSKIIKEWNQMKEERDSFRDRFQRDNYGVKETGIWKQGREHEGLTSGDNMRRYGGTAWCPNATNEDFKEKLAGMSLDFEDAAKALHELNSAYENVNSTCCIVGYFQLKWGLASYMSVVQKIMNHNSCYL</sequence>
<dbReference type="Proteomes" id="UP001497497">
    <property type="component" value="Unassembled WGS sequence"/>
</dbReference>
<keyword evidence="2" id="KW-1185">Reference proteome</keyword>
<evidence type="ECO:0000313" key="1">
    <source>
        <dbReference type="EMBL" id="CAL1539106.1"/>
    </source>
</evidence>
<evidence type="ECO:0000313" key="2">
    <source>
        <dbReference type="Proteomes" id="UP001497497"/>
    </source>
</evidence>
<dbReference type="EMBL" id="CAXITT010000326">
    <property type="protein sequence ID" value="CAL1539106.1"/>
    <property type="molecule type" value="Genomic_DNA"/>
</dbReference>
<organism evidence="1 2">
    <name type="scientific">Lymnaea stagnalis</name>
    <name type="common">Great pond snail</name>
    <name type="synonym">Helix stagnalis</name>
    <dbReference type="NCBI Taxonomy" id="6523"/>
    <lineage>
        <taxon>Eukaryota</taxon>
        <taxon>Metazoa</taxon>
        <taxon>Spiralia</taxon>
        <taxon>Lophotrochozoa</taxon>
        <taxon>Mollusca</taxon>
        <taxon>Gastropoda</taxon>
        <taxon>Heterobranchia</taxon>
        <taxon>Euthyneura</taxon>
        <taxon>Panpulmonata</taxon>
        <taxon>Hygrophila</taxon>
        <taxon>Lymnaeoidea</taxon>
        <taxon>Lymnaeidae</taxon>
        <taxon>Lymnaea</taxon>
    </lineage>
</organism>
<accession>A0AAV2HZY3</accession>
<proteinExistence type="predicted"/>